<dbReference type="AlphaFoldDB" id="A0A0N4Z0P5"/>
<dbReference type="Gene3D" id="3.60.21.50">
    <property type="match status" value="1"/>
</dbReference>
<keyword evidence="5" id="KW-1185">Reference proteome</keyword>
<dbReference type="GO" id="GO:0006271">
    <property type="term" value="P:DNA strand elongation involved in DNA replication"/>
    <property type="evidence" value="ECO:0007669"/>
    <property type="project" value="TreeGrafter"/>
</dbReference>
<organism evidence="5 6">
    <name type="scientific">Parastrongyloides trichosuri</name>
    <name type="common">Possum-specific nematode worm</name>
    <dbReference type="NCBI Taxonomy" id="131310"/>
    <lineage>
        <taxon>Eukaryota</taxon>
        <taxon>Metazoa</taxon>
        <taxon>Ecdysozoa</taxon>
        <taxon>Nematoda</taxon>
        <taxon>Chromadorea</taxon>
        <taxon>Rhabditida</taxon>
        <taxon>Tylenchina</taxon>
        <taxon>Panagrolaimomorpha</taxon>
        <taxon>Strongyloidoidea</taxon>
        <taxon>Strongyloididae</taxon>
        <taxon>Parastrongyloides</taxon>
    </lineage>
</organism>
<dbReference type="InterPro" id="IPR007185">
    <property type="entry name" value="DNA_pol_a/d/e_bsu"/>
</dbReference>
<protein>
    <submittedName>
        <fullName evidence="6">DNA polymerase delta small subunit</fullName>
    </submittedName>
</protein>
<evidence type="ECO:0000313" key="5">
    <source>
        <dbReference type="Proteomes" id="UP000038045"/>
    </source>
</evidence>
<dbReference type="Pfam" id="PF04042">
    <property type="entry name" value="DNA_pol_E_B"/>
    <property type="match status" value="1"/>
</dbReference>
<dbReference type="PANTHER" id="PTHR10416:SF0">
    <property type="entry name" value="DNA POLYMERASE DELTA SUBUNIT 2"/>
    <property type="match status" value="1"/>
</dbReference>
<dbReference type="GO" id="GO:0003677">
    <property type="term" value="F:DNA binding"/>
    <property type="evidence" value="ECO:0007669"/>
    <property type="project" value="InterPro"/>
</dbReference>
<dbReference type="GO" id="GO:0043625">
    <property type="term" value="C:delta DNA polymerase complex"/>
    <property type="evidence" value="ECO:0007669"/>
    <property type="project" value="TreeGrafter"/>
</dbReference>
<feature type="domain" description="DNA polymerase alpha/delta/epsilon subunit B" evidence="3">
    <location>
        <begin position="189"/>
        <end position="403"/>
    </location>
</feature>
<name>A0A0N4Z0P5_PARTI</name>
<dbReference type="Pfam" id="PF18018">
    <property type="entry name" value="DNA_pol_D_N"/>
    <property type="match status" value="1"/>
</dbReference>
<dbReference type="InterPro" id="IPR040663">
    <property type="entry name" value="DNA_pol_D_N"/>
</dbReference>
<feature type="domain" description="DNA polymerase delta subunit OB-fold" evidence="4">
    <location>
        <begin position="35"/>
        <end position="166"/>
    </location>
</feature>
<comment type="similarity">
    <text evidence="1">Belongs to the DNA polymerase delta/II small subunit family.</text>
</comment>
<dbReference type="STRING" id="131310.A0A0N4Z0P5"/>
<dbReference type="Proteomes" id="UP000038045">
    <property type="component" value="Unplaced"/>
</dbReference>
<sequence length="447" mass="51247">MPSVKVASGFKSMNQDFIITEDLWSIRENEGVEYQLNCIYKLREDALRDRVLISARKKLGDDINISDFNKLAFEENGLLCGILQLKMIKRKSIISNLEIEEDNLVIEENNDYMENIEKSEKDVLNLVTKDLVVQLKGIDKYEYCHGIVVGIYGCKHKGEQMFQVKHVFFPEPAPQRPRTPAVKETYICFISDLKFSDNTPFEKKNYLNFLTTCFFKDNEYLPDPVKKIFFNTERIIITGGNFDDSEFYKRSYNILDLKEPLISHEQLTDADSYFSCLSKLVPVHLMSGICDLGSGSWPIQPPYRKVFTKSCKLEEDFLLTTNPTLFEVNGVTYLGTSGDNITDILRTKENSSSLDAMEQILTYQHLSPTAPDHMSIYVNNVVDQMVLNTTPHVFFCGGQKEFGRKTVNIGDYKVLLLSIPSFCETNTITFINTKTLECFPYTLNLCV</sequence>
<evidence type="ECO:0000259" key="4">
    <source>
        <dbReference type="Pfam" id="PF18018"/>
    </source>
</evidence>
<reference evidence="6" key="1">
    <citation type="submission" date="2017-02" db="UniProtKB">
        <authorList>
            <consortium name="WormBaseParasite"/>
        </authorList>
    </citation>
    <scope>IDENTIFICATION</scope>
</reference>
<keyword evidence="2" id="KW-0235">DNA replication</keyword>
<evidence type="ECO:0000256" key="1">
    <source>
        <dbReference type="ARBA" id="ARBA00006035"/>
    </source>
</evidence>
<evidence type="ECO:0000256" key="2">
    <source>
        <dbReference type="ARBA" id="ARBA00022705"/>
    </source>
</evidence>
<dbReference type="WBParaSite" id="PTRK_0000027500.1">
    <property type="protein sequence ID" value="PTRK_0000027500.1"/>
    <property type="gene ID" value="PTRK_0000027500"/>
</dbReference>
<accession>A0A0N4Z0P5</accession>
<evidence type="ECO:0000259" key="3">
    <source>
        <dbReference type="Pfam" id="PF04042"/>
    </source>
</evidence>
<proteinExistence type="inferred from homology"/>
<dbReference type="InterPro" id="IPR024826">
    <property type="entry name" value="DNA_pol_delta/II_ssu"/>
</dbReference>
<evidence type="ECO:0000313" key="6">
    <source>
        <dbReference type="WBParaSite" id="PTRK_0000027500.1"/>
    </source>
</evidence>
<dbReference type="PANTHER" id="PTHR10416">
    <property type="entry name" value="DNA POLYMERASE DELTA SUBUNIT 2"/>
    <property type="match status" value="1"/>
</dbReference>